<evidence type="ECO:0000256" key="5">
    <source>
        <dbReference type="PROSITE-ProRule" id="PRU01240"/>
    </source>
</evidence>
<feature type="active site" description="Charge relay system" evidence="5">
    <location>
        <position position="239"/>
    </location>
</feature>
<dbReference type="EMBL" id="NJBO01000002">
    <property type="protein sequence ID" value="TKJ43878.1"/>
    <property type="molecule type" value="Genomic_DNA"/>
</dbReference>
<evidence type="ECO:0000313" key="7">
    <source>
        <dbReference type="EMBL" id="TKJ43878.1"/>
    </source>
</evidence>
<dbReference type="InterPro" id="IPR036852">
    <property type="entry name" value="Peptidase_S8/S53_dom_sf"/>
</dbReference>
<dbReference type="SUPFAM" id="SSF49785">
    <property type="entry name" value="Galactose-binding domain-like"/>
    <property type="match status" value="1"/>
</dbReference>
<evidence type="ECO:0000256" key="2">
    <source>
        <dbReference type="ARBA" id="ARBA00022670"/>
    </source>
</evidence>
<feature type="domain" description="Peptidase S8/S53" evidence="6">
    <location>
        <begin position="230"/>
        <end position="531"/>
    </location>
</feature>
<accession>A0A532V9M6</accession>
<dbReference type="InterPro" id="IPR026444">
    <property type="entry name" value="Secre_tail"/>
</dbReference>
<dbReference type="Gene3D" id="3.40.50.200">
    <property type="entry name" value="Peptidase S8/S53 domain"/>
    <property type="match status" value="1"/>
</dbReference>
<dbReference type="CDD" id="cd04842">
    <property type="entry name" value="Peptidases_S8_Kp43_protease"/>
    <property type="match status" value="1"/>
</dbReference>
<evidence type="ECO:0000256" key="4">
    <source>
        <dbReference type="ARBA" id="ARBA00022825"/>
    </source>
</evidence>
<evidence type="ECO:0000256" key="3">
    <source>
        <dbReference type="ARBA" id="ARBA00022801"/>
    </source>
</evidence>
<proteinExistence type="inferred from homology"/>
<dbReference type="GO" id="GO:0006508">
    <property type="term" value="P:proteolysis"/>
    <property type="evidence" value="ECO:0007669"/>
    <property type="project" value="UniProtKB-KW"/>
</dbReference>
<name>A0A532V9M6_UNCT6</name>
<comment type="similarity">
    <text evidence="1 5">Belongs to the peptidase S8 family.</text>
</comment>
<dbReference type="Pfam" id="PF00082">
    <property type="entry name" value="Peptidase_S8"/>
    <property type="match status" value="1"/>
</dbReference>
<feature type="active site" description="Charge relay system" evidence="5">
    <location>
        <position position="466"/>
    </location>
</feature>
<dbReference type="NCBIfam" id="TIGR04183">
    <property type="entry name" value="Por_Secre_tail"/>
    <property type="match status" value="1"/>
</dbReference>
<dbReference type="PANTHER" id="PTHR43399:SF4">
    <property type="entry name" value="CELL WALL-ASSOCIATED PROTEASE"/>
    <property type="match status" value="1"/>
</dbReference>
<reference evidence="7 8" key="1">
    <citation type="submission" date="2017-06" db="EMBL/GenBank/DDBJ databases">
        <title>Novel microbial phyla capable of carbon fixation and sulfur reduction in deep-sea sediments.</title>
        <authorList>
            <person name="Huang J."/>
            <person name="Baker B."/>
            <person name="Wang Y."/>
        </authorList>
    </citation>
    <scope>NUCLEOTIDE SEQUENCE [LARGE SCALE GENOMIC DNA]</scope>
    <source>
        <strain evidence="7">B3_TA06</strain>
    </source>
</reference>
<dbReference type="Proteomes" id="UP000317778">
    <property type="component" value="Unassembled WGS sequence"/>
</dbReference>
<feature type="active site" description="Charge relay system" evidence="5">
    <location>
        <position position="289"/>
    </location>
</feature>
<dbReference type="PROSITE" id="PS00138">
    <property type="entry name" value="SUBTILASE_SER"/>
    <property type="match status" value="1"/>
</dbReference>
<evidence type="ECO:0000259" key="6">
    <source>
        <dbReference type="Pfam" id="PF00082"/>
    </source>
</evidence>
<dbReference type="PANTHER" id="PTHR43399">
    <property type="entry name" value="SUBTILISIN-RELATED"/>
    <property type="match status" value="1"/>
</dbReference>
<gene>
    <name evidence="7" type="ORF">CEE36_01820</name>
</gene>
<organism evidence="7 8">
    <name type="scientific">candidate division TA06 bacterium B3_TA06</name>
    <dbReference type="NCBI Taxonomy" id="2012487"/>
    <lineage>
        <taxon>Bacteria</taxon>
        <taxon>Bacteria division TA06</taxon>
    </lineage>
</organism>
<dbReference type="InterPro" id="IPR034058">
    <property type="entry name" value="TagA/B/C/D_pept_dom"/>
</dbReference>
<dbReference type="InterPro" id="IPR051048">
    <property type="entry name" value="Peptidase_S8/S53_subtilisin"/>
</dbReference>
<keyword evidence="3 5" id="KW-0378">Hydrolase</keyword>
<dbReference type="SUPFAM" id="SSF52743">
    <property type="entry name" value="Subtilisin-like"/>
    <property type="match status" value="1"/>
</dbReference>
<evidence type="ECO:0000313" key="8">
    <source>
        <dbReference type="Proteomes" id="UP000317778"/>
    </source>
</evidence>
<keyword evidence="4 5" id="KW-0720">Serine protease</keyword>
<dbReference type="PRINTS" id="PR00723">
    <property type="entry name" value="SUBTILISIN"/>
</dbReference>
<dbReference type="AlphaFoldDB" id="A0A532V9M6"/>
<dbReference type="PROSITE" id="PS51892">
    <property type="entry name" value="SUBTILASE"/>
    <property type="match status" value="1"/>
</dbReference>
<dbReference type="Gene3D" id="2.60.120.380">
    <property type="match status" value="1"/>
</dbReference>
<comment type="caution">
    <text evidence="7">The sequence shown here is derived from an EMBL/GenBank/DDBJ whole genome shotgun (WGS) entry which is preliminary data.</text>
</comment>
<dbReference type="InterPro" id="IPR015500">
    <property type="entry name" value="Peptidase_S8_subtilisin-rel"/>
</dbReference>
<dbReference type="InterPro" id="IPR008979">
    <property type="entry name" value="Galactose-bd-like_sf"/>
</dbReference>
<dbReference type="GO" id="GO:0004252">
    <property type="term" value="F:serine-type endopeptidase activity"/>
    <property type="evidence" value="ECO:0007669"/>
    <property type="project" value="UniProtKB-UniRule"/>
</dbReference>
<sequence length="768" mass="82728">MDRSYGNVSCMNVIILLLLTQIGRPFLARTAIEPYENAHLVMLLSETIDTRTTPTIAEGSGSRFIVKFDSPPTNAERSLLKTAGFTIEGYIPHYAYLVSGETQAVQELLDAQTISWASTYEPRWKLAPGLASGEDHTDTLHVLLFADADLAATVPLVEDLSGVVHSAHDGVNKTLMISVDKDRLLEIAALDAVRWIEPFYAPRFHNNQAQWVLQSWQAEIRSLWDRGLDGEGVVLSTGDSGINTGHVAYRDSTIEITDWGNFPTHRKIIAYQPSAPGATFGDTPATEYHGTHTGCTVCGDDSYWGKEAPYDGMAPKAKLYFVDVGGPSGAPAYPSDYNDMYELPWSGNEGGKAKLMSNSWGSGGAFNTYDISCRQTDEFVWDHPDFLILYSAGNVGALGVSPPSTAKNVLSIGATFNGASANTPFLISSMGPTDDGRIKPNLTAPGILISADGASQENYKDGAGTSMSSPAVAGTCGLIVQYLREGWYPSGAPSSADGIEPSSALLRAMLVSSTIADFPGNPIPDPTVGWGRVCLDSVLYFAGEENRLYLDDGTLGIETGDEAIYNVDVEGKDWPLRVTLVWTDPPADLAAAKKIVNDLDLEAMSPSGGIYRGNVFANNFSQTGGSADATNLEECLRIKNPEEGTWTVRVIGTNVPEGAQPFALVITGDMAKTGIDEGEDIQTSLDLNVAPFTDQLIIRLYTPQAGALTLEMFDQTGRKVRTLIDERVHPEGEATYSFSLRGSLPSGVYFLRLKTAGKQVTTKALHLK</sequence>
<dbReference type="InterPro" id="IPR000209">
    <property type="entry name" value="Peptidase_S8/S53_dom"/>
</dbReference>
<evidence type="ECO:0000256" key="1">
    <source>
        <dbReference type="ARBA" id="ARBA00011073"/>
    </source>
</evidence>
<protein>
    <recommendedName>
        <fullName evidence="6">Peptidase S8/S53 domain-containing protein</fullName>
    </recommendedName>
</protein>
<dbReference type="InterPro" id="IPR023828">
    <property type="entry name" value="Peptidase_S8_Ser-AS"/>
</dbReference>
<keyword evidence="2 5" id="KW-0645">Protease</keyword>